<protein>
    <submittedName>
        <fullName evidence="1">Uncharacterized protein</fullName>
    </submittedName>
</protein>
<proteinExistence type="predicted"/>
<dbReference type="EMBL" id="HBGB01034106">
    <property type="protein sequence ID" value="CAD9065058.1"/>
    <property type="molecule type" value="Transcribed_RNA"/>
</dbReference>
<accession>A0A7S1P6P6</accession>
<evidence type="ECO:0000313" key="1">
    <source>
        <dbReference type="EMBL" id="CAD9065058.1"/>
    </source>
</evidence>
<reference evidence="1" key="1">
    <citation type="submission" date="2021-01" db="EMBL/GenBank/DDBJ databases">
        <authorList>
            <person name="Corre E."/>
            <person name="Pelletier E."/>
            <person name="Niang G."/>
            <person name="Scheremetjew M."/>
            <person name="Finn R."/>
            <person name="Kale V."/>
            <person name="Holt S."/>
            <person name="Cochrane G."/>
            <person name="Meng A."/>
            <person name="Brown T."/>
            <person name="Cohen L."/>
        </authorList>
    </citation>
    <scope>NUCLEOTIDE SEQUENCE</scope>
    <source>
        <strain evidence="1">CCMP3346</strain>
    </source>
</reference>
<name>A0A7S1P6P6_9ALVE</name>
<organism evidence="1">
    <name type="scientific">Vitrella brassicaformis</name>
    <dbReference type="NCBI Taxonomy" id="1169539"/>
    <lineage>
        <taxon>Eukaryota</taxon>
        <taxon>Sar</taxon>
        <taxon>Alveolata</taxon>
        <taxon>Colpodellida</taxon>
        <taxon>Vitrellaceae</taxon>
        <taxon>Vitrella</taxon>
    </lineage>
</organism>
<sequence length="111" mass="12309">MLEYKFASQEEAKEVKEVVDKRLDFVKDDEGWPDRKHLSVSITRACRVYVKCDLRYDRRPSPLVTVGSLTRPHSHAGAVQQPHRSPVAAGAAVVAVSTLHDRMAVVGQGAE</sequence>
<dbReference type="AlphaFoldDB" id="A0A7S1P6P6"/>
<gene>
    <name evidence="1" type="ORF">VBRA1451_LOCUS20128</name>
</gene>